<organism evidence="1 2">
    <name type="scientific">Goodea atripinnis</name>
    <dbReference type="NCBI Taxonomy" id="208336"/>
    <lineage>
        <taxon>Eukaryota</taxon>
        <taxon>Metazoa</taxon>
        <taxon>Chordata</taxon>
        <taxon>Craniata</taxon>
        <taxon>Vertebrata</taxon>
        <taxon>Euteleostomi</taxon>
        <taxon>Actinopterygii</taxon>
        <taxon>Neopterygii</taxon>
        <taxon>Teleostei</taxon>
        <taxon>Neoteleostei</taxon>
        <taxon>Acanthomorphata</taxon>
        <taxon>Ovalentaria</taxon>
        <taxon>Atherinomorphae</taxon>
        <taxon>Cyprinodontiformes</taxon>
        <taxon>Goodeidae</taxon>
        <taxon>Goodea</taxon>
    </lineage>
</organism>
<protein>
    <submittedName>
        <fullName evidence="1">Uncharacterized protein</fullName>
    </submittedName>
</protein>
<dbReference type="EMBL" id="JAHRIO010051465">
    <property type="protein sequence ID" value="MEQ2175433.1"/>
    <property type="molecule type" value="Genomic_DNA"/>
</dbReference>
<sequence>MWVELRLRPLVVITPSVFLSLFLEMLQFCLIHHLLHQVLLPPHAITQILWDVRNEVRYEGLDAEHQVLKKASKLVSTERNYKVRLQVFAAYFKVQIYSALQK</sequence>
<evidence type="ECO:0000313" key="1">
    <source>
        <dbReference type="EMBL" id="MEQ2175433.1"/>
    </source>
</evidence>
<dbReference type="Proteomes" id="UP001476798">
    <property type="component" value="Unassembled WGS sequence"/>
</dbReference>
<evidence type="ECO:0000313" key="2">
    <source>
        <dbReference type="Proteomes" id="UP001476798"/>
    </source>
</evidence>
<reference evidence="1 2" key="1">
    <citation type="submission" date="2021-06" db="EMBL/GenBank/DDBJ databases">
        <authorList>
            <person name="Palmer J.M."/>
        </authorList>
    </citation>
    <scope>NUCLEOTIDE SEQUENCE [LARGE SCALE GENOMIC DNA]</scope>
    <source>
        <strain evidence="1 2">GA_2019</strain>
        <tissue evidence="1">Muscle</tissue>
    </source>
</reference>
<keyword evidence="2" id="KW-1185">Reference proteome</keyword>
<proteinExistence type="predicted"/>
<gene>
    <name evidence="1" type="ORF">GOODEAATRI_017916</name>
</gene>
<comment type="caution">
    <text evidence="1">The sequence shown here is derived from an EMBL/GenBank/DDBJ whole genome shotgun (WGS) entry which is preliminary data.</text>
</comment>
<accession>A0ABV0NVQ0</accession>
<name>A0ABV0NVQ0_9TELE</name>